<sequence>MRSPLGFYQFWGLFFHCCGAGLLVSNSQKQLLISLTPTIAPLTASSNFPWLVSMAENCQGIILSQWWILSTASCLNKLKHLDSDISAVIDQEDILLGHTICLHPSFGPQVGMDPVKGDIGVILLQYPIRTTVTLEPVSKSCQLSCWTSHSATINISTYLKVTIYASGVSHKETAGYLLYKGRVTIGGRCKTICKM</sequence>
<evidence type="ECO:0000313" key="3">
    <source>
        <dbReference type="Proteomes" id="UP000515165"/>
    </source>
</evidence>
<dbReference type="GO" id="GO:0006508">
    <property type="term" value="P:proteolysis"/>
    <property type="evidence" value="ECO:0007669"/>
    <property type="project" value="InterPro"/>
</dbReference>
<dbReference type="AlphaFoldDB" id="A0A6P9F906"/>
<proteinExistence type="predicted"/>
<name>A0A6P9F906_ZALCA</name>
<dbReference type="InterPro" id="IPR043504">
    <property type="entry name" value="Peptidase_S1_PA_chymotrypsin"/>
</dbReference>
<dbReference type="SUPFAM" id="SSF50494">
    <property type="entry name" value="Trypsin-like serine proteases"/>
    <property type="match status" value="1"/>
</dbReference>
<dbReference type="RefSeq" id="XP_035581846.1">
    <property type="nucleotide sequence ID" value="XM_035725953.1"/>
</dbReference>
<keyword evidence="3" id="KW-1185">Reference proteome</keyword>
<evidence type="ECO:0000259" key="2">
    <source>
        <dbReference type="Pfam" id="PF00089"/>
    </source>
</evidence>
<evidence type="ECO:0000256" key="1">
    <source>
        <dbReference type="SAM" id="SignalP"/>
    </source>
</evidence>
<reference evidence="4" key="1">
    <citation type="submission" date="2025-08" db="UniProtKB">
        <authorList>
            <consortium name="RefSeq"/>
        </authorList>
    </citation>
    <scope>IDENTIFICATION</scope>
    <source>
        <tissue evidence="4">Blood</tissue>
    </source>
</reference>
<dbReference type="Pfam" id="PF00089">
    <property type="entry name" value="Trypsin"/>
    <property type="match status" value="1"/>
</dbReference>
<protein>
    <submittedName>
        <fullName evidence="4">Serine protease 52-like</fullName>
    </submittedName>
</protein>
<organism evidence="3 4">
    <name type="scientific">Zalophus californianus</name>
    <name type="common">California sealion</name>
    <dbReference type="NCBI Taxonomy" id="9704"/>
    <lineage>
        <taxon>Eukaryota</taxon>
        <taxon>Metazoa</taxon>
        <taxon>Chordata</taxon>
        <taxon>Craniata</taxon>
        <taxon>Vertebrata</taxon>
        <taxon>Euteleostomi</taxon>
        <taxon>Mammalia</taxon>
        <taxon>Eutheria</taxon>
        <taxon>Laurasiatheria</taxon>
        <taxon>Carnivora</taxon>
        <taxon>Caniformia</taxon>
        <taxon>Pinnipedia</taxon>
        <taxon>Otariidae</taxon>
        <taxon>Zalophus</taxon>
    </lineage>
</organism>
<feature type="signal peptide" evidence="1">
    <location>
        <begin position="1"/>
        <end position="20"/>
    </location>
</feature>
<evidence type="ECO:0000313" key="4">
    <source>
        <dbReference type="RefSeq" id="XP_035581846.1"/>
    </source>
</evidence>
<dbReference type="Gene3D" id="2.40.10.10">
    <property type="entry name" value="Trypsin-like serine proteases"/>
    <property type="match status" value="1"/>
</dbReference>
<dbReference type="Proteomes" id="UP000515165">
    <property type="component" value="Chromosome Y"/>
</dbReference>
<dbReference type="KEGG" id="zca:118356666"/>
<accession>A0A6P9F906</accession>
<dbReference type="GeneID" id="118356666"/>
<feature type="domain" description="Peptidase S1" evidence="2">
    <location>
        <begin position="46"/>
        <end position="184"/>
    </location>
</feature>
<dbReference type="InterPro" id="IPR009003">
    <property type="entry name" value="Peptidase_S1_PA"/>
</dbReference>
<gene>
    <name evidence="4" type="primary">LOC118356666</name>
</gene>
<keyword evidence="1" id="KW-0732">Signal</keyword>
<dbReference type="InterPro" id="IPR001254">
    <property type="entry name" value="Trypsin_dom"/>
</dbReference>
<dbReference type="GO" id="GO:0004252">
    <property type="term" value="F:serine-type endopeptidase activity"/>
    <property type="evidence" value="ECO:0007669"/>
    <property type="project" value="InterPro"/>
</dbReference>
<feature type="chain" id="PRO_5028274568" evidence="1">
    <location>
        <begin position="21"/>
        <end position="195"/>
    </location>
</feature>